<keyword evidence="2" id="KW-0812">Transmembrane</keyword>
<dbReference type="InterPro" id="IPR025273">
    <property type="entry name" value="DUF4064"/>
</dbReference>
<evidence type="ECO:0000313" key="5">
    <source>
        <dbReference type="EMBL" id="NMK98060.1"/>
    </source>
</evidence>
<evidence type="ECO:0000313" key="4">
    <source>
        <dbReference type="EMBL" id="NMK54935.1"/>
    </source>
</evidence>
<protein>
    <submittedName>
        <fullName evidence="5">DUF4064 domain-containing protein</fullName>
    </submittedName>
</protein>
<keyword evidence="2" id="KW-1133">Transmembrane helix</keyword>
<feature type="domain" description="DUF4064" evidence="3">
    <location>
        <begin position="3"/>
        <end position="109"/>
    </location>
</feature>
<dbReference type="Proteomes" id="UP000550736">
    <property type="component" value="Unassembled WGS sequence"/>
</dbReference>
<evidence type="ECO:0000313" key="7">
    <source>
        <dbReference type="Proteomes" id="UP000550736"/>
    </source>
</evidence>
<feature type="compositionally biased region" description="Low complexity" evidence="1">
    <location>
        <begin position="136"/>
        <end position="148"/>
    </location>
</feature>
<feature type="compositionally biased region" description="Basic and acidic residues" evidence="1">
    <location>
        <begin position="149"/>
        <end position="162"/>
    </location>
</feature>
<evidence type="ECO:0000256" key="2">
    <source>
        <dbReference type="SAM" id="Phobius"/>
    </source>
</evidence>
<dbReference type="RefSeq" id="WP_030059201.1">
    <property type="nucleotide sequence ID" value="NZ_CP086659.1"/>
</dbReference>
<proteinExistence type="predicted"/>
<feature type="region of interest" description="Disordered" evidence="1">
    <location>
        <begin position="225"/>
        <end position="290"/>
    </location>
</feature>
<dbReference type="EMBL" id="JABBLX010000023">
    <property type="protein sequence ID" value="NMK98060.1"/>
    <property type="molecule type" value="Genomic_DNA"/>
</dbReference>
<name>A0A7X9WFD8_STACP</name>
<feature type="transmembrane region" description="Helical" evidence="2">
    <location>
        <begin position="95"/>
        <end position="128"/>
    </location>
</feature>
<keyword evidence="2" id="KW-0472">Membrane</keyword>
<dbReference type="AlphaFoldDB" id="A0A7X9WFD8"/>
<reference evidence="6 7" key="1">
    <citation type="submission" date="2020-04" db="EMBL/GenBank/DDBJ databases">
        <title>The Epidemiology and Molecular Characteristics of Linezolid-Resistant Staphylococcus capitis in Huashan Hospital, Shanghai.</title>
        <authorList>
            <person name="Ding L."/>
            <person name="Li P."/>
            <person name="Yang Y."/>
            <person name="Lin D."/>
            <person name="Xu X."/>
        </authorList>
    </citation>
    <scope>NUCLEOTIDE SEQUENCE [LARGE SCALE GENOMIC DNA]</scope>
    <source>
        <strain evidence="5 7">12-86</strain>
        <strain evidence="4 6">17-84</strain>
    </source>
</reference>
<sequence length="290" mass="33950">MIKRTVEKVLSWIGDILHLLYLGFIALMVSMMGNKDFKHEMIHNTQDSNQGVSSDQLNQSYGMLSSMGTWYIIGFIVLLILAIIATLLISKKSKIAGIILLIVGVIALLTSSFLAGILWIIAGIMLLARKPKNDPNHQYNDNHNAYANNEHHRNNNHNEYDRNNNYNNNHNEYDRNHSHDDNHHNHDHHNAHDNTHSHDNYQNNEHYENGNRQVNEKNNSFILSGDDKKQEQQEIKDQYSHNSDRESRDLNNHSKDNHHDFNSNDTKRDDFIKEEERHRKNEKEDNPFKY</sequence>
<feature type="region of interest" description="Disordered" evidence="1">
    <location>
        <begin position="136"/>
        <end position="211"/>
    </location>
</feature>
<evidence type="ECO:0000259" key="3">
    <source>
        <dbReference type="Pfam" id="PF13273"/>
    </source>
</evidence>
<dbReference type="Proteomes" id="UP000538955">
    <property type="component" value="Unassembled WGS sequence"/>
</dbReference>
<keyword evidence="6" id="KW-1185">Reference proteome</keyword>
<accession>A0A7X9WFD8</accession>
<gene>
    <name evidence="5" type="ORF">HHM13_08135</name>
    <name evidence="4" type="ORF">HHM24_09385</name>
</gene>
<dbReference type="Pfam" id="PF13273">
    <property type="entry name" value="DUF4064"/>
    <property type="match status" value="1"/>
</dbReference>
<comment type="caution">
    <text evidence="5">The sequence shown here is derived from an EMBL/GenBank/DDBJ whole genome shotgun (WGS) entry which is preliminary data.</text>
</comment>
<feature type="transmembrane region" description="Helical" evidence="2">
    <location>
        <begin position="12"/>
        <end position="32"/>
    </location>
</feature>
<feature type="compositionally biased region" description="Basic and acidic residues" evidence="1">
    <location>
        <begin position="171"/>
        <end position="209"/>
    </location>
</feature>
<evidence type="ECO:0000313" key="6">
    <source>
        <dbReference type="Proteomes" id="UP000538955"/>
    </source>
</evidence>
<organism evidence="5 7">
    <name type="scientific">Staphylococcus capitis</name>
    <dbReference type="NCBI Taxonomy" id="29388"/>
    <lineage>
        <taxon>Bacteria</taxon>
        <taxon>Bacillati</taxon>
        <taxon>Bacillota</taxon>
        <taxon>Bacilli</taxon>
        <taxon>Bacillales</taxon>
        <taxon>Staphylococcaceae</taxon>
        <taxon>Staphylococcus</taxon>
    </lineage>
</organism>
<dbReference type="EMBL" id="JABBMI010000069">
    <property type="protein sequence ID" value="NMK54935.1"/>
    <property type="molecule type" value="Genomic_DNA"/>
</dbReference>
<evidence type="ECO:0000256" key="1">
    <source>
        <dbReference type="SAM" id="MobiDB-lite"/>
    </source>
</evidence>
<feature type="transmembrane region" description="Helical" evidence="2">
    <location>
        <begin position="68"/>
        <end position="88"/>
    </location>
</feature>